<reference evidence="2 3" key="1">
    <citation type="journal article" date="2024" name="Ann. Entomol. Soc. Am.">
        <title>Genomic analyses of the southern and eastern yellowjacket wasps (Hymenoptera: Vespidae) reveal evolutionary signatures of social life.</title>
        <authorList>
            <person name="Catto M.A."/>
            <person name="Caine P.B."/>
            <person name="Orr S.E."/>
            <person name="Hunt B.G."/>
            <person name="Goodisman M.A.D."/>
        </authorList>
    </citation>
    <scope>NUCLEOTIDE SEQUENCE [LARGE SCALE GENOMIC DNA]</scope>
    <source>
        <strain evidence="2">233</strain>
        <tissue evidence="2">Head and thorax</tissue>
    </source>
</reference>
<feature type="non-terminal residue" evidence="2">
    <location>
        <position position="124"/>
    </location>
</feature>
<proteinExistence type="predicted"/>
<accession>A0ABD1ZVH2</accession>
<evidence type="ECO:0000313" key="2">
    <source>
        <dbReference type="EMBL" id="KAL2712366.1"/>
    </source>
</evidence>
<name>A0ABD1ZVH2_VESSQ</name>
<dbReference type="EMBL" id="JAUDFV010000166">
    <property type="protein sequence ID" value="KAL2712366.1"/>
    <property type="molecule type" value="Genomic_DNA"/>
</dbReference>
<protein>
    <submittedName>
        <fullName evidence="2">Uncharacterized protein</fullName>
    </submittedName>
</protein>
<sequence>MDDYKASKSASRKLLRGETATERKRGGRGGGGGRGEESGGWLARMTTEGIQLPSDGTLAASFPNTIAFQAAPHFFFLPNSLRLKRAPFHSDGTTFSVSIRHSGEIINIDSGESSKMIWDREDAL</sequence>
<evidence type="ECO:0000256" key="1">
    <source>
        <dbReference type="SAM" id="MobiDB-lite"/>
    </source>
</evidence>
<feature type="region of interest" description="Disordered" evidence="1">
    <location>
        <begin position="1"/>
        <end position="40"/>
    </location>
</feature>
<dbReference type="Proteomes" id="UP001607302">
    <property type="component" value="Unassembled WGS sequence"/>
</dbReference>
<evidence type="ECO:0000313" key="3">
    <source>
        <dbReference type="Proteomes" id="UP001607302"/>
    </source>
</evidence>
<dbReference type="AlphaFoldDB" id="A0ABD1ZVH2"/>
<comment type="caution">
    <text evidence="2">The sequence shown here is derived from an EMBL/GenBank/DDBJ whole genome shotgun (WGS) entry which is preliminary data.</text>
</comment>
<organism evidence="2 3">
    <name type="scientific">Vespula squamosa</name>
    <name type="common">Southern yellow jacket</name>
    <name type="synonym">Wasp</name>
    <dbReference type="NCBI Taxonomy" id="30214"/>
    <lineage>
        <taxon>Eukaryota</taxon>
        <taxon>Metazoa</taxon>
        <taxon>Ecdysozoa</taxon>
        <taxon>Arthropoda</taxon>
        <taxon>Hexapoda</taxon>
        <taxon>Insecta</taxon>
        <taxon>Pterygota</taxon>
        <taxon>Neoptera</taxon>
        <taxon>Endopterygota</taxon>
        <taxon>Hymenoptera</taxon>
        <taxon>Apocrita</taxon>
        <taxon>Aculeata</taxon>
        <taxon>Vespoidea</taxon>
        <taxon>Vespidae</taxon>
        <taxon>Vespinae</taxon>
        <taxon>Vespula</taxon>
    </lineage>
</organism>
<gene>
    <name evidence="2" type="ORF">V1478_017889</name>
</gene>
<keyword evidence="3" id="KW-1185">Reference proteome</keyword>
<feature type="compositionally biased region" description="Basic and acidic residues" evidence="1">
    <location>
        <begin position="15"/>
        <end position="24"/>
    </location>
</feature>